<name>A0ABV4WMH5_9CYAN</name>
<keyword evidence="1" id="KW-0812">Transmembrane</keyword>
<dbReference type="RefSeq" id="WP_413278350.1">
    <property type="nucleotide sequence ID" value="NZ_JBHFNT010000132.1"/>
</dbReference>
<feature type="transmembrane region" description="Helical" evidence="1">
    <location>
        <begin position="69"/>
        <end position="88"/>
    </location>
</feature>
<comment type="caution">
    <text evidence="2">The sequence shown here is derived from an EMBL/GenBank/DDBJ whole genome shotgun (WGS) entry which is preliminary data.</text>
</comment>
<organism evidence="2 3">
    <name type="scientific">Floridaenema evergladense BLCC-F167</name>
    <dbReference type="NCBI Taxonomy" id="3153639"/>
    <lineage>
        <taxon>Bacteria</taxon>
        <taxon>Bacillati</taxon>
        <taxon>Cyanobacteriota</taxon>
        <taxon>Cyanophyceae</taxon>
        <taxon>Oscillatoriophycideae</taxon>
        <taxon>Aerosakkonematales</taxon>
        <taxon>Aerosakkonemataceae</taxon>
        <taxon>Floridanema</taxon>
        <taxon>Floridanema evergladense</taxon>
    </lineage>
</organism>
<evidence type="ECO:0000256" key="1">
    <source>
        <dbReference type="SAM" id="Phobius"/>
    </source>
</evidence>
<dbReference type="Proteomes" id="UP001576780">
    <property type="component" value="Unassembled WGS sequence"/>
</dbReference>
<keyword evidence="1" id="KW-1133">Transmembrane helix</keyword>
<evidence type="ECO:0000313" key="2">
    <source>
        <dbReference type="EMBL" id="MFB2835951.1"/>
    </source>
</evidence>
<evidence type="ECO:0000313" key="3">
    <source>
        <dbReference type="Proteomes" id="UP001576780"/>
    </source>
</evidence>
<proteinExistence type="predicted"/>
<accession>A0ABV4WMH5</accession>
<protein>
    <submittedName>
        <fullName evidence="2">Uncharacterized protein</fullName>
    </submittedName>
</protein>
<dbReference type="EMBL" id="JBHFNT010000132">
    <property type="protein sequence ID" value="MFB2835951.1"/>
    <property type="molecule type" value="Genomic_DNA"/>
</dbReference>
<keyword evidence="1" id="KW-0472">Membrane</keyword>
<gene>
    <name evidence="2" type="ORF">ACE1CA_15580</name>
</gene>
<keyword evidence="3" id="KW-1185">Reference proteome</keyword>
<reference evidence="2 3" key="1">
    <citation type="submission" date="2024-09" db="EMBL/GenBank/DDBJ databases">
        <title>Floridaenema gen nov. (Aerosakkonemataceae, Aerosakkonematales ord. nov., Cyanobacteria) from benthic tropical and subtropical fresh waters, with the description of four new species.</title>
        <authorList>
            <person name="Moretto J.A."/>
            <person name="Berthold D.E."/>
            <person name="Lefler F.W."/>
            <person name="Huang I.-S."/>
            <person name="Laughinghouse H. IV."/>
        </authorList>
    </citation>
    <scope>NUCLEOTIDE SEQUENCE [LARGE SCALE GENOMIC DNA]</scope>
    <source>
        <strain evidence="2 3">BLCC-F167</strain>
    </source>
</reference>
<sequence>MLQNTNVYQNRTLEKCVYYKSTFQPNQKPMKKSISLALVATTVLASSPAYSQAAIVRQLPKILGMYNRAGQTFLVTIATTAGVVSITVDCRNARVNSPGQPLTSRQVSYLIQQVCRKRG</sequence>